<protein>
    <submittedName>
        <fullName evidence="3">ATPase/GTPase, AAA15 family</fullName>
    </submittedName>
</protein>
<evidence type="ECO:0000313" key="1">
    <source>
        <dbReference type="EMBL" id="VFJ88559.1"/>
    </source>
</evidence>
<evidence type="ECO:0000313" key="2">
    <source>
        <dbReference type="EMBL" id="VFJ90611.1"/>
    </source>
</evidence>
<dbReference type="EMBL" id="CAADFG010000009">
    <property type="protein sequence ID" value="VFJ88559.1"/>
    <property type="molecule type" value="Genomic_DNA"/>
</dbReference>
<sequence length="382" mass="43182">MRLKSLEYSEHEGAPEEWTLRGFTPGNANLLVGKNASGKSSILNVIYSATQTIAGGRLPRNWNFSLIFDNGVQETKYEQKIRNNKVVVELFMVGNETKLNRGEEGKGEIYAEKEGKLIEFQTPENQLAVVTRRDTLQHPFFEPLHQWAASLYYYEFGSSLGKDRFAAFFPDDLSVNPKDPSQVVGVFRRGKKDFGNAFVNAVMEDFGSVGYSVDKIGIVAPRFMLTKEPTANKWVGKWIGIYAKETDLPTITDQVHMSQGMFRALSIIIQLNYAILADTPSCILIDDIGEGLDFERSRSLIEVLMRKVEGTSLQLIMATNDRFVMNHVPLEAWSVVDRQGNHVTIRDYANSREIFDRFKFTGLNNFDFLAFDYLHTGADAAK</sequence>
<dbReference type="EMBL" id="CAADFJ010000008">
    <property type="protein sequence ID" value="VFJ96763.1"/>
    <property type="molecule type" value="Genomic_DNA"/>
</dbReference>
<organism evidence="3">
    <name type="scientific">Candidatus Kentrum eta</name>
    <dbReference type="NCBI Taxonomy" id="2126337"/>
    <lineage>
        <taxon>Bacteria</taxon>
        <taxon>Pseudomonadati</taxon>
        <taxon>Pseudomonadota</taxon>
        <taxon>Gammaproteobacteria</taxon>
        <taxon>Candidatus Kentrum</taxon>
    </lineage>
</organism>
<dbReference type="SUPFAM" id="SSF52540">
    <property type="entry name" value="P-loop containing nucleoside triphosphate hydrolases"/>
    <property type="match status" value="1"/>
</dbReference>
<reference evidence="3" key="1">
    <citation type="submission" date="2019-02" db="EMBL/GenBank/DDBJ databases">
        <authorList>
            <person name="Gruber-Vodicka R. H."/>
            <person name="Seah K. B. B."/>
        </authorList>
    </citation>
    <scope>NUCLEOTIDE SEQUENCE</scope>
    <source>
        <strain evidence="3">BECK_SA2B12</strain>
        <strain evidence="1">BECK_SA2B15</strain>
        <strain evidence="2">BECK_SA2B20</strain>
    </source>
</reference>
<dbReference type="EMBL" id="CAADFI010000010">
    <property type="protein sequence ID" value="VFJ90611.1"/>
    <property type="molecule type" value="Genomic_DNA"/>
</dbReference>
<dbReference type="InterPro" id="IPR027417">
    <property type="entry name" value="P-loop_NTPase"/>
</dbReference>
<evidence type="ECO:0000313" key="3">
    <source>
        <dbReference type="EMBL" id="VFJ96763.1"/>
    </source>
</evidence>
<accession>A0A450UW62</accession>
<dbReference type="GO" id="GO:0016887">
    <property type="term" value="F:ATP hydrolysis activity"/>
    <property type="evidence" value="ECO:0007669"/>
    <property type="project" value="InterPro"/>
</dbReference>
<gene>
    <name evidence="1" type="ORF">BECKH772A_GA0070896_1000929</name>
    <name evidence="2" type="ORF">BECKH772B_GA0070898_1001029</name>
    <name evidence="3" type="ORF">BECKH772C_GA0070978_1000829</name>
</gene>
<name>A0A450UW62_9GAMM</name>
<dbReference type="GO" id="GO:0005524">
    <property type="term" value="F:ATP binding"/>
    <property type="evidence" value="ECO:0007669"/>
    <property type="project" value="InterPro"/>
</dbReference>
<dbReference type="Gene3D" id="3.40.50.300">
    <property type="entry name" value="P-loop containing nucleotide triphosphate hydrolases"/>
    <property type="match status" value="2"/>
</dbReference>
<proteinExistence type="predicted"/>
<dbReference type="AlphaFoldDB" id="A0A450UW62"/>